<proteinExistence type="predicted"/>
<accession>A0AAD5PC96</accession>
<name>A0AAD5PC96_9FUNG</name>
<dbReference type="Proteomes" id="UP001209540">
    <property type="component" value="Unassembled WGS sequence"/>
</dbReference>
<feature type="transmembrane region" description="Helical" evidence="1">
    <location>
        <begin position="7"/>
        <end position="25"/>
    </location>
</feature>
<organism evidence="2 3">
    <name type="scientific">Phascolomyces articulosus</name>
    <dbReference type="NCBI Taxonomy" id="60185"/>
    <lineage>
        <taxon>Eukaryota</taxon>
        <taxon>Fungi</taxon>
        <taxon>Fungi incertae sedis</taxon>
        <taxon>Mucoromycota</taxon>
        <taxon>Mucoromycotina</taxon>
        <taxon>Mucoromycetes</taxon>
        <taxon>Mucorales</taxon>
        <taxon>Lichtheimiaceae</taxon>
        <taxon>Phascolomyces</taxon>
    </lineage>
</organism>
<reference evidence="2" key="1">
    <citation type="journal article" date="2022" name="IScience">
        <title>Evolution of zygomycete secretomes and the origins of terrestrial fungal ecologies.</title>
        <authorList>
            <person name="Chang Y."/>
            <person name="Wang Y."/>
            <person name="Mondo S."/>
            <person name="Ahrendt S."/>
            <person name="Andreopoulos W."/>
            <person name="Barry K."/>
            <person name="Beard J."/>
            <person name="Benny G.L."/>
            <person name="Blankenship S."/>
            <person name="Bonito G."/>
            <person name="Cuomo C."/>
            <person name="Desiro A."/>
            <person name="Gervers K.A."/>
            <person name="Hundley H."/>
            <person name="Kuo A."/>
            <person name="LaButti K."/>
            <person name="Lang B.F."/>
            <person name="Lipzen A."/>
            <person name="O'Donnell K."/>
            <person name="Pangilinan J."/>
            <person name="Reynolds N."/>
            <person name="Sandor L."/>
            <person name="Smith M.E."/>
            <person name="Tsang A."/>
            <person name="Grigoriev I.V."/>
            <person name="Stajich J.E."/>
            <person name="Spatafora J.W."/>
        </authorList>
    </citation>
    <scope>NUCLEOTIDE SEQUENCE</scope>
    <source>
        <strain evidence="2">RSA 2281</strain>
    </source>
</reference>
<keyword evidence="1" id="KW-1133">Transmembrane helix</keyword>
<dbReference type="Gene3D" id="1.20.1110.10">
    <property type="entry name" value="Calcium-transporting ATPase, transmembrane domain"/>
    <property type="match status" value="1"/>
</dbReference>
<evidence type="ECO:0000313" key="3">
    <source>
        <dbReference type="Proteomes" id="UP001209540"/>
    </source>
</evidence>
<comment type="caution">
    <text evidence="2">The sequence shown here is derived from an EMBL/GenBank/DDBJ whole genome shotgun (WGS) entry which is preliminary data.</text>
</comment>
<gene>
    <name evidence="2" type="ORF">BDA99DRAFT_516165</name>
</gene>
<keyword evidence="3" id="KW-1185">Reference proteome</keyword>
<reference evidence="2" key="2">
    <citation type="submission" date="2023-02" db="EMBL/GenBank/DDBJ databases">
        <authorList>
            <consortium name="DOE Joint Genome Institute"/>
            <person name="Mondo S.J."/>
            <person name="Chang Y."/>
            <person name="Wang Y."/>
            <person name="Ahrendt S."/>
            <person name="Andreopoulos W."/>
            <person name="Barry K."/>
            <person name="Beard J."/>
            <person name="Benny G.L."/>
            <person name="Blankenship S."/>
            <person name="Bonito G."/>
            <person name="Cuomo C."/>
            <person name="Desiro A."/>
            <person name="Gervers K.A."/>
            <person name="Hundley H."/>
            <person name="Kuo A."/>
            <person name="LaButti K."/>
            <person name="Lang B.F."/>
            <person name="Lipzen A."/>
            <person name="O'Donnell K."/>
            <person name="Pangilinan J."/>
            <person name="Reynolds N."/>
            <person name="Sandor L."/>
            <person name="Smith M.W."/>
            <person name="Tsang A."/>
            <person name="Grigoriev I.V."/>
            <person name="Stajich J.E."/>
            <person name="Spatafora J.W."/>
        </authorList>
    </citation>
    <scope>NUCLEOTIDE SEQUENCE</scope>
    <source>
        <strain evidence="2">RSA 2281</strain>
    </source>
</reference>
<protein>
    <submittedName>
        <fullName evidence="2">Uncharacterized protein</fullName>
    </submittedName>
</protein>
<evidence type="ECO:0000256" key="1">
    <source>
        <dbReference type="SAM" id="Phobius"/>
    </source>
</evidence>
<dbReference type="AlphaFoldDB" id="A0AAD5PC96"/>
<keyword evidence="1" id="KW-0472">Membrane</keyword>
<dbReference type="EMBL" id="JAIXMP010000020">
    <property type="protein sequence ID" value="KAI9257327.1"/>
    <property type="molecule type" value="Genomic_DNA"/>
</dbReference>
<feature type="transmembrane region" description="Helical" evidence="1">
    <location>
        <begin position="45"/>
        <end position="66"/>
    </location>
</feature>
<keyword evidence="1" id="KW-0812">Transmembrane</keyword>
<evidence type="ECO:0000313" key="2">
    <source>
        <dbReference type="EMBL" id="KAI9257327.1"/>
    </source>
</evidence>
<sequence length="152" mass="17638">MERPSVYLMSAFVIAQLVATFIAVYADWGFTYMRGCGWDWAGIVWIWNIIWFLPMDFVKFAMQWFFTPKNTLKENKTPMAGGHSRRASAISGSSSARYYANRTKSLKSLERPRNFGQRLLNMNKKMSMDKKEMRRFSSVQTNHAAQVLNNNS</sequence>